<reference evidence="1 2" key="1">
    <citation type="submission" date="2015-07" db="EMBL/GenBank/DDBJ databases">
        <title>Comparative genomics of the Sigatoka disease complex on banana suggests a link between parallel evolutionary changes in Pseudocercospora fijiensis and Pseudocercospora eumusae and increased virulence on the banana host.</title>
        <authorList>
            <person name="Chang T.-C."/>
            <person name="Salvucci A."/>
            <person name="Crous P.W."/>
            <person name="Stergiopoulos I."/>
        </authorList>
    </citation>
    <scope>NUCLEOTIDE SEQUENCE [LARGE SCALE GENOMIC DNA]</scope>
    <source>
        <strain evidence="1 2">CBS 114824</strain>
    </source>
</reference>
<dbReference type="Proteomes" id="UP000070133">
    <property type="component" value="Unassembled WGS sequence"/>
</dbReference>
<dbReference type="GO" id="GO:0005739">
    <property type="term" value="C:mitochondrion"/>
    <property type="evidence" value="ECO:0007669"/>
    <property type="project" value="TreeGrafter"/>
</dbReference>
<dbReference type="PANTHER" id="PTHR37845:SF1">
    <property type="entry name" value="SEQUENCE ORPHAN"/>
    <property type="match status" value="1"/>
</dbReference>
<dbReference type="EMBL" id="LFZN01000052">
    <property type="protein sequence ID" value="KXT01600.1"/>
    <property type="molecule type" value="Genomic_DNA"/>
</dbReference>
<dbReference type="OrthoDB" id="17560at2759"/>
<dbReference type="InterPro" id="IPR038781">
    <property type="entry name" value="C365.16-ike"/>
</dbReference>
<dbReference type="AlphaFoldDB" id="A0A139HGM1"/>
<accession>A0A139HGM1</accession>
<evidence type="ECO:0000313" key="2">
    <source>
        <dbReference type="Proteomes" id="UP000070133"/>
    </source>
</evidence>
<proteinExistence type="predicted"/>
<comment type="caution">
    <text evidence="1">The sequence shown here is derived from an EMBL/GenBank/DDBJ whole genome shotgun (WGS) entry which is preliminary data.</text>
</comment>
<keyword evidence="2" id="KW-1185">Reference proteome</keyword>
<evidence type="ECO:0000313" key="1">
    <source>
        <dbReference type="EMBL" id="KXT01600.1"/>
    </source>
</evidence>
<dbReference type="PANTHER" id="PTHR37845">
    <property type="entry name" value="SEQUENCE ORPHAN"/>
    <property type="match status" value="1"/>
</dbReference>
<name>A0A139HGM1_9PEZI</name>
<organism evidence="1 2">
    <name type="scientific">Pseudocercospora eumusae</name>
    <dbReference type="NCBI Taxonomy" id="321146"/>
    <lineage>
        <taxon>Eukaryota</taxon>
        <taxon>Fungi</taxon>
        <taxon>Dikarya</taxon>
        <taxon>Ascomycota</taxon>
        <taxon>Pezizomycotina</taxon>
        <taxon>Dothideomycetes</taxon>
        <taxon>Dothideomycetidae</taxon>
        <taxon>Mycosphaerellales</taxon>
        <taxon>Mycosphaerellaceae</taxon>
        <taxon>Pseudocercospora</taxon>
    </lineage>
</organism>
<gene>
    <name evidence="1" type="ORF">AC578_8033</name>
</gene>
<protein>
    <submittedName>
        <fullName evidence="1">Uncharacterized protein</fullName>
    </submittedName>
</protein>
<sequence length="275" mass="29517">MDSRMASAWAEGDQLAGRLAVDAGSAAIASLAVAPVMTVIDRRVVLWAVVDAAASRNAVLECAKSALKHMLLHPSTFFVSRPLGVMLALYSGTYLVANTTDTITSNKNDLPPSSTTSSTSKFCAVTSVNLGLALYKDNCFAQTFGSASAGPLRPLPPISFLPLVIRDGITLFFTFNAPALLSDRLPEGLEHHMSRLTAAQLACPAASQFIATPLHLLGLDLYNRPGKLSLRERMSVIRSLWLCSSVARACRMVPAYGLGGVLNNDTRAYLMRRFE</sequence>